<dbReference type="Pfam" id="PF01396">
    <property type="entry name" value="Zn_ribbon_Top1"/>
    <property type="match status" value="1"/>
</dbReference>
<evidence type="ECO:0000256" key="14">
    <source>
        <dbReference type="ARBA" id="ARBA00032235"/>
    </source>
</evidence>
<dbReference type="InterPro" id="IPR005738">
    <property type="entry name" value="TopoIII"/>
</dbReference>
<dbReference type="InterPro" id="IPR013826">
    <property type="entry name" value="Topo_IA_cen_sub3"/>
</dbReference>
<evidence type="ECO:0000256" key="6">
    <source>
        <dbReference type="ARBA" id="ARBA00022771"/>
    </source>
</evidence>
<dbReference type="InterPro" id="IPR003601">
    <property type="entry name" value="Topo_IA_2"/>
</dbReference>
<evidence type="ECO:0000256" key="13">
    <source>
        <dbReference type="ARBA" id="ARBA00031985"/>
    </source>
</evidence>
<keyword evidence="10" id="KW-0238">DNA-binding</keyword>
<dbReference type="InterPro" id="IPR023406">
    <property type="entry name" value="Topo_IA_AS"/>
</dbReference>
<dbReference type="EC" id="5.6.2.1" evidence="3"/>
<evidence type="ECO:0000259" key="17">
    <source>
        <dbReference type="PROSITE" id="PS50880"/>
    </source>
</evidence>
<dbReference type="Proteomes" id="UP000004633">
    <property type="component" value="Unassembled WGS sequence"/>
</dbReference>
<comment type="caution">
    <text evidence="19">The sequence shown here is derived from an EMBL/GenBank/DDBJ whole genome shotgun (WGS) entry which is preliminary data.</text>
</comment>
<dbReference type="Gene3D" id="1.10.290.10">
    <property type="entry name" value="Topoisomerase I, domain 4"/>
    <property type="match status" value="1"/>
</dbReference>
<dbReference type="GO" id="GO:0003677">
    <property type="term" value="F:DNA binding"/>
    <property type="evidence" value="ECO:0007669"/>
    <property type="project" value="UniProtKB-KW"/>
</dbReference>
<keyword evidence="4" id="KW-0479">Metal-binding</keyword>
<dbReference type="SMART" id="SM00436">
    <property type="entry name" value="TOP1Bc"/>
    <property type="match status" value="1"/>
</dbReference>
<dbReference type="Gene3D" id="3.30.65.10">
    <property type="entry name" value="Bacterial Topoisomerase I, domain 1"/>
    <property type="match status" value="1"/>
</dbReference>
<dbReference type="STRING" id="749551.HMPREF9555_02064"/>
<keyword evidence="6" id="KW-0863">Zinc-finger</keyword>
<comment type="similarity">
    <text evidence="2">Belongs to the type IA topoisomerase family.</text>
</comment>
<dbReference type="SMART" id="SM00493">
    <property type="entry name" value="TOPRIM"/>
    <property type="match status" value="1"/>
</dbReference>
<evidence type="ECO:0000256" key="4">
    <source>
        <dbReference type="ARBA" id="ARBA00022723"/>
    </source>
</evidence>
<sequence length="728" mass="80332">MRLYIAEKPSVGRALAACLPQPHRKGNGCIETGAGVVTWLFGHVLRQAEPEEYDARLKRWRAEDLPILPEEWRLVVNESATQQFAVVKGLIERADEIVHGGDPDREGQLLVDEVLDYLHNEKPVRRILINALDDKSIHDALGDLRDNADFLPLKLSALARARADWLIGMNLSRAYTLAARRAGHDRLVLPIGRVKTPTLALVVRREREIENFKPATYYLLDALFQHAGTGESFRAQWKPSEERTPLDPEGRLVDETAARAALASFGDEPQDGKVVKYERKKVEEPPPLPFSLSALQVLAGKRYGYEPQQVLDTAQKLYEEKLTTYPRSDAEYLPKSQHKDAPKILSNLAGLSDSPLAAWAQAADAEKKSRAWNDEKITAHHAIIPTTVAANPARLSEIERRIYELIARAYIAQFYPNYVYDRTKVELSYHGETFTASGRTERAAGWRAMYRTGKTAETDDAEKDDEESAVLPPMKKGDHADYVSGELGTRQTKPPARFTPATLLQGMKEIHKYVKDEAAKKMLRDVSGIGTEATRASIIEDLIRRKFLNAAGKKKVLTPTDAAYLLIDALPDTMTYPDATAIWEDQLHSMAAGVGTPEEFLAEQANFARDLCAAAARSQIAGGGGVPCPACGRGVMTKRKGKHGDFWGCSAYPQCRMTANDKGGVPDFTGKRIPTAQGSAPHDTNAPNSAPSFTAPRPDTPAAAPVARRFYTPTADEQAEMDALFFGG</sequence>
<dbReference type="PROSITE" id="PS00396">
    <property type="entry name" value="TOPO_IA_1"/>
    <property type="match status" value="1"/>
</dbReference>
<dbReference type="InterPro" id="IPR013824">
    <property type="entry name" value="Topo_IA_cen_sub1"/>
</dbReference>
<evidence type="ECO:0000313" key="19">
    <source>
        <dbReference type="EMBL" id="EFW28736.1"/>
    </source>
</evidence>
<gene>
    <name evidence="19" type="ORF">HMPREF9555_02064</name>
</gene>
<dbReference type="Gene3D" id="2.70.20.10">
    <property type="entry name" value="Topoisomerase I, domain 3"/>
    <property type="match status" value="1"/>
</dbReference>
<evidence type="ECO:0000256" key="7">
    <source>
        <dbReference type="ARBA" id="ARBA00022833"/>
    </source>
</evidence>
<name>E7N4W9_9FIRM</name>
<evidence type="ECO:0000256" key="5">
    <source>
        <dbReference type="ARBA" id="ARBA00022737"/>
    </source>
</evidence>
<dbReference type="GO" id="GO:0003917">
    <property type="term" value="F:DNA topoisomerase type I (single strand cut, ATP-independent) activity"/>
    <property type="evidence" value="ECO:0007669"/>
    <property type="project" value="UniProtKB-EC"/>
</dbReference>
<evidence type="ECO:0000256" key="16">
    <source>
        <dbReference type="SAM" id="MobiDB-lite"/>
    </source>
</evidence>
<dbReference type="RefSeq" id="WP_009350711.1">
    <property type="nucleotide sequence ID" value="NZ_GL638157.1"/>
</dbReference>
<dbReference type="Gene3D" id="3.40.50.140">
    <property type="match status" value="1"/>
</dbReference>
<dbReference type="AlphaFoldDB" id="E7N4W9"/>
<dbReference type="NCBIfam" id="NF005829">
    <property type="entry name" value="PRK07726.1"/>
    <property type="match status" value="1"/>
</dbReference>
<protein>
    <recommendedName>
        <fullName evidence="3">DNA topoisomerase</fullName>
        <ecNumber evidence="3">5.6.2.1</ecNumber>
    </recommendedName>
    <alternativeName>
        <fullName evidence="15">Omega-protein</fullName>
    </alternativeName>
    <alternativeName>
        <fullName evidence="14">Relaxing enzyme</fullName>
    </alternativeName>
    <alternativeName>
        <fullName evidence="12">Swivelase</fullName>
    </alternativeName>
    <alternativeName>
        <fullName evidence="13">Untwisting enzyme</fullName>
    </alternativeName>
</protein>
<dbReference type="InterPro" id="IPR013825">
    <property type="entry name" value="Topo_IA_cen_sub2"/>
</dbReference>
<evidence type="ECO:0000259" key="18">
    <source>
        <dbReference type="PROSITE" id="PS52039"/>
    </source>
</evidence>
<keyword evidence="11 19" id="KW-0413">Isomerase</keyword>
<dbReference type="InterPro" id="IPR013497">
    <property type="entry name" value="Topo_IA_cen"/>
</dbReference>
<dbReference type="GO" id="GO:0006281">
    <property type="term" value="P:DNA repair"/>
    <property type="evidence" value="ECO:0007669"/>
    <property type="project" value="TreeGrafter"/>
</dbReference>
<evidence type="ECO:0000256" key="3">
    <source>
        <dbReference type="ARBA" id="ARBA00012891"/>
    </source>
</evidence>
<dbReference type="PROSITE" id="PS50880">
    <property type="entry name" value="TOPRIM"/>
    <property type="match status" value="1"/>
</dbReference>
<dbReference type="PANTHER" id="PTHR11390:SF21">
    <property type="entry name" value="DNA TOPOISOMERASE 3-ALPHA"/>
    <property type="match status" value="1"/>
</dbReference>
<dbReference type="GO" id="GO:0043597">
    <property type="term" value="C:cytoplasmic replication fork"/>
    <property type="evidence" value="ECO:0007669"/>
    <property type="project" value="TreeGrafter"/>
</dbReference>
<keyword evidence="7" id="KW-0862">Zinc</keyword>
<dbReference type="CDD" id="cd03362">
    <property type="entry name" value="TOPRIM_TopoIA_TopoIII"/>
    <property type="match status" value="1"/>
</dbReference>
<organism evidence="19 20">
    <name type="scientific">Selenomonas artemidis F0399</name>
    <dbReference type="NCBI Taxonomy" id="749551"/>
    <lineage>
        <taxon>Bacteria</taxon>
        <taxon>Bacillati</taxon>
        <taxon>Bacillota</taxon>
        <taxon>Negativicutes</taxon>
        <taxon>Selenomonadales</taxon>
        <taxon>Selenomonadaceae</taxon>
        <taxon>Selenomonas</taxon>
    </lineage>
</organism>
<keyword evidence="8" id="KW-0460">Magnesium</keyword>
<dbReference type="Gene3D" id="1.10.460.10">
    <property type="entry name" value="Topoisomerase I, domain 2"/>
    <property type="match status" value="1"/>
</dbReference>
<dbReference type="Pfam" id="PF01131">
    <property type="entry name" value="Topoisom_bac"/>
    <property type="match status" value="1"/>
</dbReference>
<dbReference type="HOGENOM" id="CLU_002929_5_2_9"/>
<dbReference type="PRINTS" id="PR00417">
    <property type="entry name" value="PRTPISMRASEI"/>
</dbReference>
<evidence type="ECO:0000256" key="9">
    <source>
        <dbReference type="ARBA" id="ARBA00023029"/>
    </source>
</evidence>
<feature type="region of interest" description="Disordered" evidence="16">
    <location>
        <begin position="454"/>
        <end position="475"/>
    </location>
</feature>
<dbReference type="PANTHER" id="PTHR11390">
    <property type="entry name" value="PROKARYOTIC DNA TOPOISOMERASE"/>
    <property type="match status" value="1"/>
</dbReference>
<feature type="domain" description="Toprim" evidence="17">
    <location>
        <begin position="1"/>
        <end position="133"/>
    </location>
</feature>
<reference evidence="19 20" key="1">
    <citation type="submission" date="2010-08" db="EMBL/GenBank/DDBJ databases">
        <authorList>
            <person name="Weinstock G."/>
            <person name="Sodergren E."/>
            <person name="Clifton S."/>
            <person name="Fulton L."/>
            <person name="Fulton B."/>
            <person name="Courtney L."/>
            <person name="Fronick C."/>
            <person name="Harrison M."/>
            <person name="Strong C."/>
            <person name="Farmer C."/>
            <person name="Delahaunty K."/>
            <person name="Markovic C."/>
            <person name="Hall O."/>
            <person name="Minx P."/>
            <person name="Tomlinson C."/>
            <person name="Mitreva M."/>
            <person name="Hou S."/>
            <person name="Chen J."/>
            <person name="Wollam A."/>
            <person name="Pepin K.H."/>
            <person name="Johnson M."/>
            <person name="Bhonagiri V."/>
            <person name="Zhang X."/>
            <person name="Suruliraj S."/>
            <person name="Warren W."/>
            <person name="Chinwalla A."/>
            <person name="Mardis E.R."/>
            <person name="Wilson R.K."/>
        </authorList>
    </citation>
    <scope>NUCLEOTIDE SEQUENCE [LARGE SCALE GENOMIC DNA]</scope>
    <source>
        <strain evidence="19 20">F0399</strain>
    </source>
</reference>
<keyword evidence="9" id="KW-0799">Topoisomerase</keyword>
<dbReference type="GO" id="GO:0008270">
    <property type="term" value="F:zinc ion binding"/>
    <property type="evidence" value="ECO:0007669"/>
    <property type="project" value="UniProtKB-KW"/>
</dbReference>
<evidence type="ECO:0000313" key="20">
    <source>
        <dbReference type="Proteomes" id="UP000004633"/>
    </source>
</evidence>
<dbReference type="CDD" id="cd00186">
    <property type="entry name" value="TOP1Ac"/>
    <property type="match status" value="1"/>
</dbReference>
<dbReference type="EMBL" id="AECV01000060">
    <property type="protein sequence ID" value="EFW28736.1"/>
    <property type="molecule type" value="Genomic_DNA"/>
</dbReference>
<dbReference type="Pfam" id="PF01751">
    <property type="entry name" value="Toprim"/>
    <property type="match status" value="1"/>
</dbReference>
<dbReference type="GO" id="GO:0006310">
    <property type="term" value="P:DNA recombination"/>
    <property type="evidence" value="ECO:0007669"/>
    <property type="project" value="TreeGrafter"/>
</dbReference>
<feature type="domain" description="Topo IA-type catalytic" evidence="18">
    <location>
        <begin position="150"/>
        <end position="612"/>
    </location>
</feature>
<dbReference type="InterPro" id="IPR013498">
    <property type="entry name" value="Topo_IA_Znf"/>
</dbReference>
<comment type="catalytic activity">
    <reaction evidence="1">
        <text>ATP-independent breakage of single-stranded DNA, followed by passage and rejoining.</text>
        <dbReference type="EC" id="5.6.2.1"/>
    </reaction>
</comment>
<evidence type="ECO:0000256" key="2">
    <source>
        <dbReference type="ARBA" id="ARBA00009446"/>
    </source>
</evidence>
<evidence type="ECO:0000256" key="11">
    <source>
        <dbReference type="ARBA" id="ARBA00023235"/>
    </source>
</evidence>
<keyword evidence="5" id="KW-0677">Repeat</keyword>
<dbReference type="InterPro" id="IPR023405">
    <property type="entry name" value="Topo_IA_core_domain"/>
</dbReference>
<evidence type="ECO:0000256" key="12">
    <source>
        <dbReference type="ARBA" id="ARBA00030003"/>
    </source>
</evidence>
<dbReference type="GO" id="GO:0006265">
    <property type="term" value="P:DNA topological change"/>
    <property type="evidence" value="ECO:0007669"/>
    <property type="project" value="InterPro"/>
</dbReference>
<evidence type="ECO:0000256" key="1">
    <source>
        <dbReference type="ARBA" id="ARBA00000213"/>
    </source>
</evidence>
<dbReference type="NCBIfam" id="TIGR01056">
    <property type="entry name" value="topB"/>
    <property type="match status" value="1"/>
</dbReference>
<dbReference type="InterPro" id="IPR034144">
    <property type="entry name" value="TOPRIM_TopoIII"/>
</dbReference>
<accession>E7N4W9</accession>
<feature type="region of interest" description="Disordered" evidence="16">
    <location>
        <begin position="672"/>
        <end position="702"/>
    </location>
</feature>
<dbReference type="PROSITE" id="PS52039">
    <property type="entry name" value="TOPO_IA_2"/>
    <property type="match status" value="1"/>
</dbReference>
<dbReference type="InterPro" id="IPR000380">
    <property type="entry name" value="Topo_IA"/>
</dbReference>
<dbReference type="SUPFAM" id="SSF57783">
    <property type="entry name" value="Zinc beta-ribbon"/>
    <property type="match status" value="1"/>
</dbReference>
<dbReference type="SMART" id="SM00437">
    <property type="entry name" value="TOP1Ac"/>
    <property type="match status" value="1"/>
</dbReference>
<dbReference type="InterPro" id="IPR003602">
    <property type="entry name" value="Topo_IA_DNA-bd_dom"/>
</dbReference>
<evidence type="ECO:0000256" key="10">
    <source>
        <dbReference type="ARBA" id="ARBA00023125"/>
    </source>
</evidence>
<proteinExistence type="inferred from homology"/>
<evidence type="ECO:0000256" key="15">
    <source>
        <dbReference type="ARBA" id="ARBA00032877"/>
    </source>
</evidence>
<dbReference type="SUPFAM" id="SSF56712">
    <property type="entry name" value="Prokaryotic type I DNA topoisomerase"/>
    <property type="match status" value="1"/>
</dbReference>
<dbReference type="InterPro" id="IPR006171">
    <property type="entry name" value="TOPRIM_dom"/>
</dbReference>
<evidence type="ECO:0000256" key="8">
    <source>
        <dbReference type="ARBA" id="ARBA00022842"/>
    </source>
</evidence>
<feature type="compositionally biased region" description="Acidic residues" evidence="16">
    <location>
        <begin position="458"/>
        <end position="468"/>
    </location>
</feature>
<keyword evidence="20" id="KW-1185">Reference proteome</keyword>